<dbReference type="PROSITE" id="PS00794">
    <property type="entry name" value="HPPK"/>
    <property type="match status" value="1"/>
</dbReference>
<dbReference type="UniPathway" id="UPA00077">
    <property type="reaction ID" value="UER00155"/>
</dbReference>
<evidence type="ECO:0000313" key="14">
    <source>
        <dbReference type="EMBL" id="ADP14251.1"/>
    </source>
</evidence>
<proteinExistence type="inferred from homology"/>
<gene>
    <name evidence="14" type="primary">folK</name>
    <name evidence="14" type="ordered locus">AXYL_00903</name>
</gene>
<evidence type="ECO:0000256" key="10">
    <source>
        <dbReference type="ARBA" id="ARBA00029409"/>
    </source>
</evidence>
<comment type="function">
    <text evidence="10">Catalyzes the transfer of pyrophosphate from adenosine triphosphate (ATP) to 6-hydroxymethyl-7,8-dihydropterin, an enzymatic step in folate biosynthesis pathway.</text>
</comment>
<evidence type="ECO:0000256" key="4">
    <source>
        <dbReference type="ARBA" id="ARBA00016218"/>
    </source>
</evidence>
<dbReference type="InterPro" id="IPR035907">
    <property type="entry name" value="Hppk_sf"/>
</dbReference>
<sequence length="163" mass="17655">MSATALVRAYVGLGANLGDGAATLRRVLAELKETDGIVAVTASPFYRTAPVEASGPDFTNAVAALDTRLAPLALLDALQALENLHGRERPYKNAPRTLDLDLLLYGDTALDHERLVLPHPRMHLRAFVLMPLRDLAPGLSLQGKLIDHWIGTIHDQPIARIAD</sequence>
<name>E3HHL0_ACHXA</name>
<dbReference type="EC" id="2.7.6.3" evidence="3"/>
<dbReference type="CDD" id="cd00483">
    <property type="entry name" value="HPPK"/>
    <property type="match status" value="1"/>
</dbReference>
<dbReference type="GO" id="GO:0016301">
    <property type="term" value="F:kinase activity"/>
    <property type="evidence" value="ECO:0007669"/>
    <property type="project" value="UniProtKB-KW"/>
</dbReference>
<accession>E3HHL0</accession>
<dbReference type="SUPFAM" id="SSF55083">
    <property type="entry name" value="6-hydroxymethyl-7,8-dihydropterin pyrophosphokinase, HPPK"/>
    <property type="match status" value="1"/>
</dbReference>
<organism evidence="14 15">
    <name type="scientific">Achromobacter xylosoxidans (strain A8)</name>
    <dbReference type="NCBI Taxonomy" id="762376"/>
    <lineage>
        <taxon>Bacteria</taxon>
        <taxon>Pseudomonadati</taxon>
        <taxon>Pseudomonadota</taxon>
        <taxon>Betaproteobacteria</taxon>
        <taxon>Burkholderiales</taxon>
        <taxon>Alcaligenaceae</taxon>
        <taxon>Achromobacter</taxon>
    </lineage>
</organism>
<dbReference type="STRING" id="762376.AXYL_00903"/>
<dbReference type="RefSeq" id="WP_013391639.1">
    <property type="nucleotide sequence ID" value="NC_014640.1"/>
</dbReference>
<reference evidence="14 15" key="1">
    <citation type="journal article" date="2011" name="J. Bacteriol.">
        <title>Complete genome sequence of the haloaromatic acid-degrading bacterium Achromobacter xylosoxidans A8.</title>
        <authorList>
            <person name="Strnad H."/>
            <person name="Ridl J."/>
            <person name="Paces J."/>
            <person name="Kolar M."/>
            <person name="Vlcek C."/>
            <person name="Paces V."/>
        </authorList>
    </citation>
    <scope>NUCLEOTIDE SEQUENCE [LARGE SCALE GENOMIC DNA]</scope>
    <source>
        <strain evidence="14 15">A8</strain>
    </source>
</reference>
<keyword evidence="5 14" id="KW-0808">Transferase</keyword>
<dbReference type="InterPro" id="IPR000550">
    <property type="entry name" value="Hppk"/>
</dbReference>
<dbReference type="Proteomes" id="UP000006876">
    <property type="component" value="Chromosome"/>
</dbReference>
<evidence type="ECO:0000256" key="7">
    <source>
        <dbReference type="ARBA" id="ARBA00022777"/>
    </source>
</evidence>
<evidence type="ECO:0000256" key="1">
    <source>
        <dbReference type="ARBA" id="ARBA00005051"/>
    </source>
</evidence>
<evidence type="ECO:0000256" key="3">
    <source>
        <dbReference type="ARBA" id="ARBA00013253"/>
    </source>
</evidence>
<dbReference type="GO" id="GO:0003848">
    <property type="term" value="F:2-amino-4-hydroxy-6-hydroxymethyldihydropteridine diphosphokinase activity"/>
    <property type="evidence" value="ECO:0007669"/>
    <property type="project" value="UniProtKB-EC"/>
</dbReference>
<feature type="domain" description="7,8-dihydro-6-hydroxymethylpterin-pyrophosphokinase" evidence="13">
    <location>
        <begin position="92"/>
        <end position="103"/>
    </location>
</feature>
<dbReference type="NCBIfam" id="NF010692">
    <property type="entry name" value="PRK14092.1"/>
    <property type="match status" value="1"/>
</dbReference>
<dbReference type="NCBIfam" id="TIGR01498">
    <property type="entry name" value="folK"/>
    <property type="match status" value="1"/>
</dbReference>
<protein>
    <recommendedName>
        <fullName evidence="4">2-amino-4-hydroxy-6-hydroxymethyldihydropteridine pyrophosphokinase</fullName>
        <ecNumber evidence="3">2.7.6.3</ecNumber>
    </recommendedName>
    <alternativeName>
        <fullName evidence="11">6-hydroxymethyl-7,8-dihydropterin pyrophosphokinase</fullName>
    </alternativeName>
    <alternativeName>
        <fullName evidence="12">7,8-dihydro-6-hydroxymethylpterin-pyrophosphokinase</fullName>
    </alternativeName>
</protein>
<comment type="pathway">
    <text evidence="1">Cofactor biosynthesis; tetrahydrofolate biosynthesis; 2-amino-4-hydroxy-6-hydroxymethyl-7,8-dihydropteridine diphosphate from 7,8-dihydroneopterin triphosphate: step 4/4.</text>
</comment>
<evidence type="ECO:0000259" key="13">
    <source>
        <dbReference type="PROSITE" id="PS00794"/>
    </source>
</evidence>
<dbReference type="KEGG" id="axy:AXYL_00903"/>
<dbReference type="GO" id="GO:0005524">
    <property type="term" value="F:ATP binding"/>
    <property type="evidence" value="ECO:0007669"/>
    <property type="project" value="UniProtKB-KW"/>
</dbReference>
<dbReference type="GO" id="GO:0046656">
    <property type="term" value="P:folic acid biosynthetic process"/>
    <property type="evidence" value="ECO:0007669"/>
    <property type="project" value="UniProtKB-KW"/>
</dbReference>
<dbReference type="OrthoDB" id="9808041at2"/>
<keyword evidence="9" id="KW-0289">Folate biosynthesis</keyword>
<evidence type="ECO:0000256" key="11">
    <source>
        <dbReference type="ARBA" id="ARBA00029766"/>
    </source>
</evidence>
<dbReference type="HOGENOM" id="CLU_097916_2_3_4"/>
<evidence type="ECO:0000256" key="8">
    <source>
        <dbReference type="ARBA" id="ARBA00022840"/>
    </source>
</evidence>
<keyword evidence="6" id="KW-0547">Nucleotide-binding</keyword>
<keyword evidence="8" id="KW-0067">ATP-binding</keyword>
<dbReference type="EMBL" id="CP002287">
    <property type="protein sequence ID" value="ADP14251.1"/>
    <property type="molecule type" value="Genomic_DNA"/>
</dbReference>
<evidence type="ECO:0000313" key="15">
    <source>
        <dbReference type="Proteomes" id="UP000006876"/>
    </source>
</evidence>
<dbReference type="Pfam" id="PF01288">
    <property type="entry name" value="HPPK"/>
    <property type="match status" value="1"/>
</dbReference>
<keyword evidence="7 14" id="KW-0418">Kinase</keyword>
<comment type="similarity">
    <text evidence="2">Belongs to the HPPK family.</text>
</comment>
<dbReference type="PATRIC" id="fig|762376.5.peg.903"/>
<dbReference type="Gene3D" id="3.30.70.560">
    <property type="entry name" value="7,8-Dihydro-6-hydroxymethylpterin-pyrophosphokinase HPPK"/>
    <property type="match status" value="1"/>
</dbReference>
<dbReference type="PANTHER" id="PTHR43071">
    <property type="entry name" value="2-AMINO-4-HYDROXY-6-HYDROXYMETHYLDIHYDROPTERIDINE PYROPHOSPHOKINASE"/>
    <property type="match status" value="1"/>
</dbReference>
<dbReference type="PANTHER" id="PTHR43071:SF1">
    <property type="entry name" value="2-AMINO-4-HYDROXY-6-HYDROXYMETHYLDIHYDROPTERIDINE PYROPHOSPHOKINASE"/>
    <property type="match status" value="1"/>
</dbReference>
<dbReference type="eggNOG" id="COG0801">
    <property type="taxonomic scope" value="Bacteria"/>
</dbReference>
<dbReference type="GO" id="GO:0046654">
    <property type="term" value="P:tetrahydrofolate biosynthetic process"/>
    <property type="evidence" value="ECO:0007669"/>
    <property type="project" value="UniProtKB-UniPathway"/>
</dbReference>
<evidence type="ECO:0000256" key="12">
    <source>
        <dbReference type="ARBA" id="ARBA00033413"/>
    </source>
</evidence>
<evidence type="ECO:0000256" key="6">
    <source>
        <dbReference type="ARBA" id="ARBA00022741"/>
    </source>
</evidence>
<dbReference type="AlphaFoldDB" id="E3HHL0"/>
<evidence type="ECO:0000256" key="9">
    <source>
        <dbReference type="ARBA" id="ARBA00022909"/>
    </source>
</evidence>
<evidence type="ECO:0000256" key="2">
    <source>
        <dbReference type="ARBA" id="ARBA00005810"/>
    </source>
</evidence>
<evidence type="ECO:0000256" key="5">
    <source>
        <dbReference type="ARBA" id="ARBA00022679"/>
    </source>
</evidence>